<dbReference type="Proteomes" id="UP000326396">
    <property type="component" value="Linkage Group LG19"/>
</dbReference>
<feature type="compositionally biased region" description="Polar residues" evidence="1">
    <location>
        <begin position="96"/>
        <end position="111"/>
    </location>
</feature>
<name>A0A5N6NM62_9ASTR</name>
<evidence type="ECO:0000313" key="3">
    <source>
        <dbReference type="Proteomes" id="UP000326396"/>
    </source>
</evidence>
<dbReference type="AlphaFoldDB" id="A0A5N6NM62"/>
<keyword evidence="3" id="KW-1185">Reference proteome</keyword>
<protein>
    <submittedName>
        <fullName evidence="2">Uncharacterized protein</fullName>
    </submittedName>
</protein>
<feature type="compositionally biased region" description="Basic and acidic residues" evidence="1">
    <location>
        <begin position="31"/>
        <end position="45"/>
    </location>
</feature>
<accession>A0A5N6NM62</accession>
<organism evidence="2 3">
    <name type="scientific">Mikania micrantha</name>
    <name type="common">bitter vine</name>
    <dbReference type="NCBI Taxonomy" id="192012"/>
    <lineage>
        <taxon>Eukaryota</taxon>
        <taxon>Viridiplantae</taxon>
        <taxon>Streptophyta</taxon>
        <taxon>Embryophyta</taxon>
        <taxon>Tracheophyta</taxon>
        <taxon>Spermatophyta</taxon>
        <taxon>Magnoliopsida</taxon>
        <taxon>eudicotyledons</taxon>
        <taxon>Gunneridae</taxon>
        <taxon>Pentapetalae</taxon>
        <taxon>asterids</taxon>
        <taxon>campanulids</taxon>
        <taxon>Asterales</taxon>
        <taxon>Asteraceae</taxon>
        <taxon>Asteroideae</taxon>
        <taxon>Heliantheae alliance</taxon>
        <taxon>Eupatorieae</taxon>
        <taxon>Mikania</taxon>
    </lineage>
</organism>
<evidence type="ECO:0000256" key="1">
    <source>
        <dbReference type="SAM" id="MobiDB-lite"/>
    </source>
</evidence>
<proteinExistence type="predicted"/>
<comment type="caution">
    <text evidence="2">The sequence shown here is derived from an EMBL/GenBank/DDBJ whole genome shotgun (WGS) entry which is preliminary data.</text>
</comment>
<evidence type="ECO:0000313" key="2">
    <source>
        <dbReference type="EMBL" id="KAD4889207.1"/>
    </source>
</evidence>
<feature type="region of interest" description="Disordered" evidence="1">
    <location>
        <begin position="26"/>
        <end position="111"/>
    </location>
</feature>
<dbReference type="EMBL" id="SZYD01000011">
    <property type="protein sequence ID" value="KAD4889207.1"/>
    <property type="molecule type" value="Genomic_DNA"/>
</dbReference>
<reference evidence="2 3" key="1">
    <citation type="submission" date="2019-05" db="EMBL/GenBank/DDBJ databases">
        <title>Mikania micrantha, genome provides insights into the molecular mechanism of rapid growth.</title>
        <authorList>
            <person name="Liu B."/>
        </authorList>
    </citation>
    <scope>NUCLEOTIDE SEQUENCE [LARGE SCALE GENOMIC DNA]</scope>
    <source>
        <strain evidence="2">NLD-2019</strain>
        <tissue evidence="2">Leaf</tissue>
    </source>
</reference>
<gene>
    <name evidence="2" type="ORF">E3N88_21280</name>
</gene>
<sequence length="214" mass="24606">MGLVTEERNSKPPEIKKSIIKKVLSHVFPNKSDKKTPLVQKDTRGRPTLKAQKQKEQDVVKDNLASQESIFEPSRHSSFTAVTEKSQKPVFRHNHSTSASKGMPPSESQSQNEFLFPRNMKPGGLNNVYRFSRHILTVFQPYVINIQDVKPHRDQQSVPLVRTMKVNLWQALRDRRSVPSSLDYGKQPMASTERPKQYVLPQPIVLVYKFIAFK</sequence>